<evidence type="ECO:0000256" key="7">
    <source>
        <dbReference type="ARBA" id="ARBA00023157"/>
    </source>
</evidence>
<evidence type="ECO:0000256" key="10">
    <source>
        <dbReference type="RuleBase" id="RU364064"/>
    </source>
</evidence>
<comment type="function">
    <text evidence="10">Catalyzes the reduction of ribonucleotides to deoxyribonucleotides. May function to provide a pool of deoxyribonucleotide precursors for DNA repair during oxygen limitation and/or for immediate growth after restoration of oxygen.</text>
</comment>
<dbReference type="EMBL" id="JBHSRS010000017">
    <property type="protein sequence ID" value="MFC6281200.1"/>
    <property type="molecule type" value="Genomic_DNA"/>
</dbReference>
<protein>
    <recommendedName>
        <fullName evidence="10">Vitamin B12-dependent ribonucleotide reductase</fullName>
        <ecNumber evidence="10">1.17.4.1</ecNumber>
    </recommendedName>
</protein>
<evidence type="ECO:0000256" key="4">
    <source>
        <dbReference type="ARBA" id="ARBA00022634"/>
    </source>
</evidence>
<keyword evidence="4 10" id="KW-0237">DNA synthesis</keyword>
<comment type="caution">
    <text evidence="12">The sequence shown here is derived from an EMBL/GenBank/DDBJ whole genome shotgun (WGS) entry which is preliminary data.</text>
</comment>
<comment type="catalytic activity">
    <reaction evidence="9 10">
        <text>a 2'-deoxyribonucleoside 5'-diphosphate + [thioredoxin]-disulfide + H2O = a ribonucleoside 5'-diphosphate + [thioredoxin]-dithiol</text>
        <dbReference type="Rhea" id="RHEA:23252"/>
        <dbReference type="Rhea" id="RHEA-COMP:10698"/>
        <dbReference type="Rhea" id="RHEA-COMP:10700"/>
        <dbReference type="ChEBI" id="CHEBI:15377"/>
        <dbReference type="ChEBI" id="CHEBI:29950"/>
        <dbReference type="ChEBI" id="CHEBI:50058"/>
        <dbReference type="ChEBI" id="CHEBI:57930"/>
        <dbReference type="ChEBI" id="CHEBI:73316"/>
        <dbReference type="EC" id="1.17.4.1"/>
    </reaction>
</comment>
<comment type="similarity">
    <text evidence="2 10">Belongs to the ribonucleoside diphosphate reductase class-2 family.</text>
</comment>
<keyword evidence="8 10" id="KW-0170">Cobalt</keyword>
<dbReference type="Proteomes" id="UP001596270">
    <property type="component" value="Unassembled WGS sequence"/>
</dbReference>
<organism evidence="12 13">
    <name type="scientific">Polaromonas aquatica</name>
    <dbReference type="NCBI Taxonomy" id="332657"/>
    <lineage>
        <taxon>Bacteria</taxon>
        <taxon>Pseudomonadati</taxon>
        <taxon>Pseudomonadota</taxon>
        <taxon>Betaproteobacteria</taxon>
        <taxon>Burkholderiales</taxon>
        <taxon>Comamonadaceae</taxon>
        <taxon>Polaromonas</taxon>
    </lineage>
</organism>
<keyword evidence="5 10" id="KW-0547">Nucleotide-binding</keyword>
<dbReference type="PRINTS" id="PR01183">
    <property type="entry name" value="RIBORDTASEM1"/>
</dbReference>
<dbReference type="Pfam" id="PF02867">
    <property type="entry name" value="Ribonuc_red_lgC"/>
    <property type="match status" value="1"/>
</dbReference>
<dbReference type="GO" id="GO:0004748">
    <property type="term" value="F:ribonucleoside-diphosphate reductase activity, thioredoxin disulfide as acceptor"/>
    <property type="evidence" value="ECO:0007669"/>
    <property type="project" value="UniProtKB-EC"/>
</dbReference>
<feature type="domain" description="Ribonucleotide reductase large subunit C-terminal" evidence="11">
    <location>
        <begin position="83"/>
        <end position="608"/>
    </location>
</feature>
<keyword evidence="6 10" id="KW-0560">Oxidoreductase</keyword>
<dbReference type="NCBIfam" id="TIGR02504">
    <property type="entry name" value="NrdJ_Z"/>
    <property type="match status" value="1"/>
</dbReference>
<dbReference type="PANTHER" id="PTHR43371:SF1">
    <property type="entry name" value="RIBONUCLEOSIDE-DIPHOSPHATE REDUCTASE"/>
    <property type="match status" value="1"/>
</dbReference>
<comment type="cofactor">
    <cofactor evidence="1 10">
        <name>adenosylcob(III)alamin</name>
        <dbReference type="ChEBI" id="CHEBI:18408"/>
    </cofactor>
</comment>
<evidence type="ECO:0000313" key="13">
    <source>
        <dbReference type="Proteomes" id="UP001596270"/>
    </source>
</evidence>
<dbReference type="CDD" id="cd02888">
    <property type="entry name" value="RNR_II_dimer"/>
    <property type="match status" value="1"/>
</dbReference>
<dbReference type="EC" id="1.17.4.1" evidence="10"/>
<evidence type="ECO:0000256" key="8">
    <source>
        <dbReference type="ARBA" id="ARBA00023285"/>
    </source>
</evidence>
<accession>A0ABW1TV50</accession>
<dbReference type="PANTHER" id="PTHR43371">
    <property type="entry name" value="VITAMIN B12-DEPENDENT RIBONUCLEOTIDE REDUCTASE"/>
    <property type="match status" value="1"/>
</dbReference>
<keyword evidence="7" id="KW-1015">Disulfide bond</keyword>
<keyword evidence="3 10" id="KW-0846">Cobalamin</keyword>
<proteinExistence type="inferred from homology"/>
<keyword evidence="13" id="KW-1185">Reference proteome</keyword>
<evidence type="ECO:0000256" key="3">
    <source>
        <dbReference type="ARBA" id="ARBA00022628"/>
    </source>
</evidence>
<evidence type="ECO:0000256" key="9">
    <source>
        <dbReference type="ARBA" id="ARBA00047754"/>
    </source>
</evidence>
<evidence type="ECO:0000256" key="6">
    <source>
        <dbReference type="ARBA" id="ARBA00023002"/>
    </source>
</evidence>
<dbReference type="InterPro" id="IPR013344">
    <property type="entry name" value="RNR_NrdJ/NrdZ"/>
</dbReference>
<reference evidence="13" key="1">
    <citation type="journal article" date="2019" name="Int. J. Syst. Evol. Microbiol.">
        <title>The Global Catalogue of Microorganisms (GCM) 10K type strain sequencing project: providing services to taxonomists for standard genome sequencing and annotation.</title>
        <authorList>
            <consortium name="The Broad Institute Genomics Platform"/>
            <consortium name="The Broad Institute Genome Sequencing Center for Infectious Disease"/>
            <person name="Wu L."/>
            <person name="Ma J."/>
        </authorList>
    </citation>
    <scope>NUCLEOTIDE SEQUENCE [LARGE SCALE GENOMIC DNA]</scope>
    <source>
        <strain evidence="13">CCUG 39402</strain>
    </source>
</reference>
<evidence type="ECO:0000256" key="2">
    <source>
        <dbReference type="ARBA" id="ARBA00007405"/>
    </source>
</evidence>
<evidence type="ECO:0000256" key="1">
    <source>
        <dbReference type="ARBA" id="ARBA00001922"/>
    </source>
</evidence>
<name>A0ABW1TV50_9BURK</name>
<evidence type="ECO:0000259" key="11">
    <source>
        <dbReference type="Pfam" id="PF02867"/>
    </source>
</evidence>
<dbReference type="InterPro" id="IPR000788">
    <property type="entry name" value="RNR_lg_C"/>
</dbReference>
<dbReference type="Gene3D" id="3.20.70.20">
    <property type="match status" value="1"/>
</dbReference>
<dbReference type="RefSeq" id="WP_377412992.1">
    <property type="nucleotide sequence ID" value="NZ_JBHSRS010000017.1"/>
</dbReference>
<gene>
    <name evidence="12" type="ORF">ACFQND_08165</name>
</gene>
<dbReference type="InterPro" id="IPR050862">
    <property type="entry name" value="RdRp_reductase_class-2"/>
</dbReference>
<evidence type="ECO:0000313" key="12">
    <source>
        <dbReference type="EMBL" id="MFC6281200.1"/>
    </source>
</evidence>
<evidence type="ECO:0000256" key="5">
    <source>
        <dbReference type="ARBA" id="ARBA00022741"/>
    </source>
</evidence>
<dbReference type="SUPFAM" id="SSF51998">
    <property type="entry name" value="PFL-like glycyl radical enzymes"/>
    <property type="match status" value="1"/>
</dbReference>
<sequence>MKTNDSNVSAPQALQQLCYDVLLEKYAAPGETSVREIQERVATALAEDKAQQARFVSAQVGGFVPGGRVNSAAGMDRVSTMINCFVQPVGDSMSGSNQDGQPGIMDALRESAETMRRGGGVGYDFSSIRPVGARVKGTDSKASGPVSYMRVFDRMCQTVESAGARRGAQMGVMRVDHPDIEMFIDAKKTPDFSLMGLEKKDADGLMDLVRKNQGFGWSLRSAFATLSNFNISVAVTDEFMNAVVNDGDFDLVHDADPVEAHSTKVCSDGKTRFVYRTVKARHIWDKIMRNTYYGAEPGVLFIDRINLDNNLRYCEVIKATNPCGEQTLPAYGCCCLGSINLTRFVSDAFTPAASFDFDGMAKVVAQAVEMLDKVLDKTRWPLPQQASEAANKRRIGLGYLGLGDAMAMLGIRYDSLRGATFAEHVTAAMRDAAYMASVNLAKTLGAFPFFDAEKYLEEGTFASRLPQKIKDAIRMHGIRNSHLLSIAPTGTISMAFGDNASSGIEPIFSLRQQRNKMMADGSRQAFELDDYAYRQFKLTQGEDAKSDVFVTAMQMTVADHLRVLGAVAPYIDSAISKTVNVPADYPFEDFQQVYMDAWKMGLKGITTYRPNDMIGAVLVSADEADKKTVLATAQDLRQDDPDRRVVLKDVQNINDVMRWPDRPDVNPEGITYRVKHPQGSFAVVVNHYRNGRMHPLEVFVAGAEQPRGLAAIAKSLSVDMRTDDGAWLAMKLDSLLNTVGDDGFEMTDPSTGKVVMMPSLAAGFAYLVKHRLTEIGALESTGHSAMMDALFSKREPKTGPKGALGWHVDISNPVTGDDFLLHTKEVVLPNGQVRPYSVWLSGQYPKVLDGLMKVLSIDMRVSDPAWVATKLSKLTNFGEVRGDFLAQVPGDVKQQNYPSTVAYVATVLLARLKALGLSGHKADLLKAEKPAVTVEVSAVNAAGRQCPVCKTMSLHKRDGCEVCDHCGHTGSCG</sequence>